<evidence type="ECO:0000313" key="9">
    <source>
        <dbReference type="Proteomes" id="UP000465846"/>
    </source>
</evidence>
<feature type="compositionally biased region" description="Basic and acidic residues" evidence="5">
    <location>
        <begin position="133"/>
        <end position="142"/>
    </location>
</feature>
<dbReference type="SUPFAM" id="SSF56349">
    <property type="entry name" value="DNA breaking-rejoining enzymes"/>
    <property type="match status" value="1"/>
</dbReference>
<evidence type="ECO:0000259" key="7">
    <source>
        <dbReference type="PROSITE" id="PS51900"/>
    </source>
</evidence>
<name>A0A6C0UTY3_9EURY</name>
<dbReference type="CDD" id="cd00397">
    <property type="entry name" value="DNA_BRE_C"/>
    <property type="match status" value="1"/>
</dbReference>
<organism evidence="8 9">
    <name type="scientific">Halogeometricum borinquense</name>
    <dbReference type="NCBI Taxonomy" id="60847"/>
    <lineage>
        <taxon>Archaea</taxon>
        <taxon>Methanobacteriati</taxon>
        <taxon>Methanobacteriota</taxon>
        <taxon>Stenosarchaea group</taxon>
        <taxon>Halobacteria</taxon>
        <taxon>Halobacteriales</taxon>
        <taxon>Haloferacaceae</taxon>
        <taxon>Halogeometricum</taxon>
    </lineage>
</organism>
<dbReference type="InterPro" id="IPR004107">
    <property type="entry name" value="Integrase_SAM-like_N"/>
</dbReference>
<keyword evidence="1" id="KW-0229">DNA integration</keyword>
<evidence type="ECO:0000313" key="8">
    <source>
        <dbReference type="EMBL" id="QIB76388.1"/>
    </source>
</evidence>
<evidence type="ECO:0000259" key="6">
    <source>
        <dbReference type="PROSITE" id="PS51898"/>
    </source>
</evidence>
<evidence type="ECO:0000256" key="2">
    <source>
        <dbReference type="ARBA" id="ARBA00023125"/>
    </source>
</evidence>
<feature type="domain" description="Tyr recombinase" evidence="6">
    <location>
        <begin position="142"/>
        <end position="339"/>
    </location>
</feature>
<dbReference type="GO" id="GO:0003677">
    <property type="term" value="F:DNA binding"/>
    <property type="evidence" value="ECO:0007669"/>
    <property type="project" value="UniProtKB-UniRule"/>
</dbReference>
<keyword evidence="3" id="KW-0233">DNA recombination</keyword>
<evidence type="ECO:0000256" key="1">
    <source>
        <dbReference type="ARBA" id="ARBA00022908"/>
    </source>
</evidence>
<dbReference type="PROSITE" id="PS51900">
    <property type="entry name" value="CB"/>
    <property type="match status" value="1"/>
</dbReference>
<evidence type="ECO:0000256" key="4">
    <source>
        <dbReference type="PROSITE-ProRule" id="PRU01248"/>
    </source>
</evidence>
<dbReference type="InterPro" id="IPR013762">
    <property type="entry name" value="Integrase-like_cat_sf"/>
</dbReference>
<dbReference type="InterPro" id="IPR011010">
    <property type="entry name" value="DNA_brk_join_enz"/>
</dbReference>
<dbReference type="InterPro" id="IPR002104">
    <property type="entry name" value="Integrase_catalytic"/>
</dbReference>
<dbReference type="PANTHER" id="PTHR30349:SF41">
    <property type="entry name" value="INTEGRASE_RECOMBINASE PROTEIN MJ0367-RELATED"/>
    <property type="match status" value="1"/>
</dbReference>
<evidence type="ECO:0000256" key="5">
    <source>
        <dbReference type="SAM" id="MobiDB-lite"/>
    </source>
</evidence>
<dbReference type="Gene3D" id="1.10.443.10">
    <property type="entry name" value="Intergrase catalytic core"/>
    <property type="match status" value="1"/>
</dbReference>
<dbReference type="Pfam" id="PF02899">
    <property type="entry name" value="Phage_int_SAM_1"/>
    <property type="match status" value="1"/>
</dbReference>
<dbReference type="GO" id="GO:0015074">
    <property type="term" value="P:DNA integration"/>
    <property type="evidence" value="ECO:0007669"/>
    <property type="project" value="UniProtKB-KW"/>
</dbReference>
<protein>
    <submittedName>
        <fullName evidence="8">Tyrosine-type recombinase/integrase</fullName>
    </submittedName>
</protein>
<dbReference type="InterPro" id="IPR044068">
    <property type="entry name" value="CB"/>
</dbReference>
<accession>A0A6C0UTY3</accession>
<sequence>MGERCAWLDIDGLPGDTLHQFLTTIQNKPNDKDRVSERTANSYERNVRYFIEWLTDERGANPLEIDSYDLESYLIYCRRDGDKDKTIVTRRAAISRFYDELHGLAGRGDIDVEPDSLPKNPEAEYDGTWSVQESHKQQESGEKIPYLTPEEVKELWQNVPSPRVRNMAIVRLMYQTGMRVSEVTNIRHPRDIDYEAREIRIPASTSKGDSRTVAYKSSLDNLLRRWVDGGMRNAVPGSDESNYLFPTVESEKISRESIRRIVREAADSADLNHDIYTDNAGNTRTKVSPHILRHSMAVNTLKAGTMNVRELQQFLGHHSLSVTEEYLKIASDDAVDTYKAKGGPPEA</sequence>
<keyword evidence="2 4" id="KW-0238">DNA-binding</keyword>
<dbReference type="PROSITE" id="PS51898">
    <property type="entry name" value="TYR_RECOMBINASE"/>
    <property type="match status" value="1"/>
</dbReference>
<feature type="domain" description="Core-binding (CB)" evidence="7">
    <location>
        <begin position="12"/>
        <end position="102"/>
    </location>
</feature>
<dbReference type="GO" id="GO:0006310">
    <property type="term" value="P:DNA recombination"/>
    <property type="evidence" value="ECO:0007669"/>
    <property type="project" value="UniProtKB-KW"/>
</dbReference>
<evidence type="ECO:0000256" key="3">
    <source>
        <dbReference type="ARBA" id="ARBA00023172"/>
    </source>
</evidence>
<dbReference type="PANTHER" id="PTHR30349">
    <property type="entry name" value="PHAGE INTEGRASE-RELATED"/>
    <property type="match status" value="1"/>
</dbReference>
<dbReference type="InterPro" id="IPR050090">
    <property type="entry name" value="Tyrosine_recombinase_XerCD"/>
</dbReference>
<dbReference type="AlphaFoldDB" id="A0A6C0UTY3"/>
<dbReference type="Gene3D" id="1.10.150.130">
    <property type="match status" value="1"/>
</dbReference>
<gene>
    <name evidence="8" type="ORF">G3I44_03800</name>
</gene>
<dbReference type="Proteomes" id="UP000465846">
    <property type="component" value="Chromosome"/>
</dbReference>
<proteinExistence type="predicted"/>
<dbReference type="EMBL" id="CP048739">
    <property type="protein sequence ID" value="QIB76388.1"/>
    <property type="molecule type" value="Genomic_DNA"/>
</dbReference>
<reference evidence="8 9" key="1">
    <citation type="submission" date="2020-02" db="EMBL/GenBank/DDBJ databases">
        <title>Whole genome sequence of Halogeometricum borinquense strain wsp4.</title>
        <authorList>
            <person name="Verma D.K."/>
            <person name="Gopal K."/>
            <person name="Prasad E.S."/>
        </authorList>
    </citation>
    <scope>NUCLEOTIDE SEQUENCE [LARGE SCALE GENOMIC DNA]</scope>
    <source>
        <strain evidence="9">wsp4</strain>
    </source>
</reference>
<dbReference type="InterPro" id="IPR010998">
    <property type="entry name" value="Integrase_recombinase_N"/>
</dbReference>
<feature type="region of interest" description="Disordered" evidence="5">
    <location>
        <begin position="109"/>
        <end position="143"/>
    </location>
</feature>
<dbReference type="Pfam" id="PF00589">
    <property type="entry name" value="Phage_integrase"/>
    <property type="match status" value="1"/>
</dbReference>